<dbReference type="Proteomes" id="UP000829069">
    <property type="component" value="Chromosome"/>
</dbReference>
<name>A0ABY3WBK4_9MICC</name>
<keyword evidence="2" id="KW-1185">Reference proteome</keyword>
<accession>A0ABY3WBK4</accession>
<reference evidence="1 2" key="1">
    <citation type="submission" date="2022-03" db="EMBL/GenBank/DDBJ databases">
        <title>Isotopic signatures of nitrous oxide derived from detoxification processes.</title>
        <authorList>
            <person name="Behrendt U."/>
            <person name="Buchen C."/>
            <person name="Well R."/>
            <person name="Ulrich A."/>
            <person name="Rohe L."/>
            <person name="Kolb S."/>
            <person name="Schloter M."/>
            <person name="Horn M.A."/>
            <person name="Augustin J."/>
        </authorList>
    </citation>
    <scope>NUCLEOTIDE SEQUENCE [LARGE SCALE GENOMIC DNA]</scope>
    <source>
        <strain evidence="1 2">S4-C24</strain>
    </source>
</reference>
<organism evidence="1 2">
    <name type="scientific">Arthrobacter sulfonylureivorans</name>
    <dbReference type="NCBI Taxonomy" id="2486855"/>
    <lineage>
        <taxon>Bacteria</taxon>
        <taxon>Bacillati</taxon>
        <taxon>Actinomycetota</taxon>
        <taxon>Actinomycetes</taxon>
        <taxon>Micrococcales</taxon>
        <taxon>Micrococcaceae</taxon>
        <taxon>Arthrobacter</taxon>
    </lineage>
</organism>
<dbReference type="RefSeq" id="WP_241915438.1">
    <property type="nucleotide sequence ID" value="NZ_CP093326.1"/>
</dbReference>
<dbReference type="EMBL" id="CP093326">
    <property type="protein sequence ID" value="UNK47739.1"/>
    <property type="molecule type" value="Genomic_DNA"/>
</dbReference>
<gene>
    <name evidence="1" type="ORF">MNQ99_15215</name>
</gene>
<sequence>MQTQGYRGDVLFENLELIRTVQAAGGRQIRADGVYVRRLPPTLGHFADQRVRQAYDSQTQPARLAVELLLLPLILVLVRRPAACAALAATAVLLAEAGRRRAGGTQVFDTWTALWAPLWLLERAVTSWIALAWRCAGGVPYSGRRLRTAASSPAALRRQLSHLNLGEPK</sequence>
<proteinExistence type="predicted"/>
<evidence type="ECO:0008006" key="3">
    <source>
        <dbReference type="Google" id="ProtNLM"/>
    </source>
</evidence>
<protein>
    <recommendedName>
        <fullName evidence="3">Glycosyltransferase 2-like domain-containing protein</fullName>
    </recommendedName>
</protein>
<evidence type="ECO:0000313" key="1">
    <source>
        <dbReference type="EMBL" id="UNK47739.1"/>
    </source>
</evidence>
<evidence type="ECO:0000313" key="2">
    <source>
        <dbReference type="Proteomes" id="UP000829069"/>
    </source>
</evidence>